<evidence type="ECO:0008006" key="10">
    <source>
        <dbReference type="Google" id="ProtNLM"/>
    </source>
</evidence>
<dbReference type="OrthoDB" id="10265971at2759"/>
<dbReference type="InterPro" id="IPR004582">
    <property type="entry name" value="Checkpoint_prot_Rad17_Rad24"/>
</dbReference>
<dbReference type="PANTHER" id="PTHR12172">
    <property type="entry name" value="CELL CYCLE CHECKPOINT PROTEIN RAD17"/>
    <property type="match status" value="1"/>
</dbReference>
<dbReference type="Pfam" id="PF03215">
    <property type="entry name" value="Rad17"/>
    <property type="match status" value="1"/>
</dbReference>
<evidence type="ECO:0000313" key="8">
    <source>
        <dbReference type="EMBL" id="RZF36549.1"/>
    </source>
</evidence>
<dbReference type="SMR" id="A0A482WSF3"/>
<dbReference type="GO" id="GO:0003689">
    <property type="term" value="F:DNA clamp loader activity"/>
    <property type="evidence" value="ECO:0007669"/>
    <property type="project" value="TreeGrafter"/>
</dbReference>
<comment type="caution">
    <text evidence="8">The sequence shown here is derived from an EMBL/GenBank/DDBJ whole genome shotgun (WGS) entry which is preliminary data.</text>
</comment>
<dbReference type="Proteomes" id="UP000291343">
    <property type="component" value="Unassembled WGS sequence"/>
</dbReference>
<dbReference type="SUPFAM" id="SSF52540">
    <property type="entry name" value="P-loop containing nucleoside triphosphate hydrolases"/>
    <property type="match status" value="1"/>
</dbReference>
<reference evidence="8 9" key="1">
    <citation type="journal article" date="2017" name="Gigascience">
        <title>Genome sequence of the small brown planthopper, Laodelphax striatellus.</title>
        <authorList>
            <person name="Zhu J."/>
            <person name="Jiang F."/>
            <person name="Wang X."/>
            <person name="Yang P."/>
            <person name="Bao Y."/>
            <person name="Zhao W."/>
            <person name="Wang W."/>
            <person name="Lu H."/>
            <person name="Wang Q."/>
            <person name="Cui N."/>
            <person name="Li J."/>
            <person name="Chen X."/>
            <person name="Luo L."/>
            <person name="Yu J."/>
            <person name="Kang L."/>
            <person name="Cui F."/>
        </authorList>
    </citation>
    <scope>NUCLEOTIDE SEQUENCE [LARGE SCALE GENOMIC DNA]</scope>
    <source>
        <strain evidence="8">Lst14</strain>
    </source>
</reference>
<keyword evidence="7" id="KW-0131">Cell cycle</keyword>
<gene>
    <name evidence="8" type="ORF">LSTR_LSTR010660</name>
</gene>
<dbReference type="AlphaFoldDB" id="A0A482WSF3"/>
<evidence type="ECO:0000256" key="4">
    <source>
        <dbReference type="ARBA" id="ARBA00022763"/>
    </source>
</evidence>
<evidence type="ECO:0000256" key="1">
    <source>
        <dbReference type="ARBA" id="ARBA00004123"/>
    </source>
</evidence>
<accession>A0A482WSF3</accession>
<keyword evidence="5" id="KW-0067">ATP-binding</keyword>
<evidence type="ECO:0000256" key="6">
    <source>
        <dbReference type="ARBA" id="ARBA00023242"/>
    </source>
</evidence>
<keyword evidence="9" id="KW-1185">Reference proteome</keyword>
<comment type="subcellular location">
    <subcellularLocation>
        <location evidence="1">Nucleus</location>
    </subcellularLocation>
</comment>
<evidence type="ECO:0000256" key="7">
    <source>
        <dbReference type="ARBA" id="ARBA00023306"/>
    </source>
</evidence>
<dbReference type="GO" id="GO:0003682">
    <property type="term" value="F:chromatin binding"/>
    <property type="evidence" value="ECO:0007669"/>
    <property type="project" value="TreeGrafter"/>
</dbReference>
<dbReference type="GO" id="GO:0033314">
    <property type="term" value="P:mitotic DNA replication checkpoint signaling"/>
    <property type="evidence" value="ECO:0007669"/>
    <property type="project" value="TreeGrafter"/>
</dbReference>
<dbReference type="EMBL" id="QKKF02026142">
    <property type="protein sequence ID" value="RZF36549.1"/>
    <property type="molecule type" value="Genomic_DNA"/>
</dbReference>
<dbReference type="GO" id="GO:0005634">
    <property type="term" value="C:nucleus"/>
    <property type="evidence" value="ECO:0007669"/>
    <property type="project" value="UniProtKB-SubCell"/>
</dbReference>
<protein>
    <recommendedName>
        <fullName evidence="10">AAA+ ATPase domain-containing protein</fullName>
    </recommendedName>
</protein>
<evidence type="ECO:0000256" key="5">
    <source>
        <dbReference type="ARBA" id="ARBA00022840"/>
    </source>
</evidence>
<keyword evidence="4" id="KW-0227">DNA damage</keyword>
<dbReference type="GO" id="GO:0000077">
    <property type="term" value="P:DNA damage checkpoint signaling"/>
    <property type="evidence" value="ECO:0007669"/>
    <property type="project" value="TreeGrafter"/>
</dbReference>
<dbReference type="InParanoid" id="A0A482WSF3"/>
<sequence length="511" mass="58346">MEWSWIMPSFSKQFGMKTVDEDEDANFDNRKRARLSVEEEETKHEQTVKCTEKKANNFGGDRGIQKLWCDKYKPKNVDDLVINRKKVLEVENWLKCVWRNPHCKTLLITGPPGSGKLCTLTAVCRSLGFSYIEWTNPLGITKDSSQELKFQEFLLQASKYSSLITGESDKRIVLIKDIPSFLLENPSVFHEIIIKHTRPKNISPIVFIISCVDVVRDLFPDDVKFQLNLASINFNPVTETAMVKALEKVVSLERKIDRSFSVPSKDEMLDVSRTCDGDLRSALLKLQFGLEGGGNSDVFKIPMLDSNNKRTRIKKTTSKKHGVKQIVSEIDKDKKLDFFHLVGRVLYPKKEVNSNDPKKFTFVHSPGEIVDSFLTEPNKLVNILHENYLERFTNIKDVCSASELLENSDILLSDYSGRDTLTEYALSVTVRGLMTTNNHPTETKWKPLSKSRIYTTECNKKQNINNLRTLFPNVQSADDALLDVVPYLSKLNLDLPPEKQAILKSLITYNN</sequence>
<dbReference type="InterPro" id="IPR027417">
    <property type="entry name" value="P-loop_NTPase"/>
</dbReference>
<keyword evidence="6" id="KW-0539">Nucleus</keyword>
<name>A0A482WSF3_LAOST</name>
<proteinExistence type="inferred from homology"/>
<dbReference type="Gene3D" id="3.40.50.300">
    <property type="entry name" value="P-loop containing nucleotide triphosphate hydrolases"/>
    <property type="match status" value="1"/>
</dbReference>
<comment type="similarity">
    <text evidence="2">Belongs to the rad17/RAD24 family.</text>
</comment>
<evidence type="ECO:0000256" key="2">
    <source>
        <dbReference type="ARBA" id="ARBA00006168"/>
    </source>
</evidence>
<organism evidence="8 9">
    <name type="scientific">Laodelphax striatellus</name>
    <name type="common">Small brown planthopper</name>
    <name type="synonym">Delphax striatella</name>
    <dbReference type="NCBI Taxonomy" id="195883"/>
    <lineage>
        <taxon>Eukaryota</taxon>
        <taxon>Metazoa</taxon>
        <taxon>Ecdysozoa</taxon>
        <taxon>Arthropoda</taxon>
        <taxon>Hexapoda</taxon>
        <taxon>Insecta</taxon>
        <taxon>Pterygota</taxon>
        <taxon>Neoptera</taxon>
        <taxon>Paraneoptera</taxon>
        <taxon>Hemiptera</taxon>
        <taxon>Auchenorrhyncha</taxon>
        <taxon>Fulgoroidea</taxon>
        <taxon>Delphacidae</taxon>
        <taxon>Criomorphinae</taxon>
        <taxon>Laodelphax</taxon>
    </lineage>
</organism>
<dbReference type="GO" id="GO:0006281">
    <property type="term" value="P:DNA repair"/>
    <property type="evidence" value="ECO:0007669"/>
    <property type="project" value="InterPro"/>
</dbReference>
<keyword evidence="3" id="KW-0547">Nucleotide-binding</keyword>
<dbReference type="GO" id="GO:0005524">
    <property type="term" value="F:ATP binding"/>
    <property type="evidence" value="ECO:0007669"/>
    <property type="project" value="UniProtKB-KW"/>
</dbReference>
<dbReference type="STRING" id="195883.A0A482WSF3"/>
<evidence type="ECO:0000256" key="3">
    <source>
        <dbReference type="ARBA" id="ARBA00022741"/>
    </source>
</evidence>
<evidence type="ECO:0000313" key="9">
    <source>
        <dbReference type="Proteomes" id="UP000291343"/>
    </source>
</evidence>
<dbReference type="FunCoup" id="A0A482WSF3">
    <property type="interactions" value="1002"/>
</dbReference>
<dbReference type="PANTHER" id="PTHR12172:SF0">
    <property type="entry name" value="CELL CYCLE CHECKPOINT PROTEIN RAD17"/>
    <property type="match status" value="1"/>
</dbReference>